<protein>
    <submittedName>
        <fullName evidence="8">Cytochrome c family protein</fullName>
    </submittedName>
</protein>
<dbReference type="AlphaFoldDB" id="A0A9D2HC06"/>
<dbReference type="Gene3D" id="3.90.10.10">
    <property type="entry name" value="Cytochrome C3"/>
    <property type="match status" value="2"/>
</dbReference>
<reference evidence="8" key="2">
    <citation type="submission" date="2021-04" db="EMBL/GenBank/DDBJ databases">
        <authorList>
            <person name="Gilroy R."/>
        </authorList>
    </citation>
    <scope>NUCLEOTIDE SEQUENCE</scope>
    <source>
        <strain evidence="8">CHK186-16707</strain>
    </source>
</reference>
<keyword evidence="3" id="KW-0479">Metal-binding</keyword>
<dbReference type="Pfam" id="PF02085">
    <property type="entry name" value="Cytochrom_CIII"/>
    <property type="match status" value="1"/>
</dbReference>
<sequence>MEERNHTTAPDTTQSCRCCGWGAFVVGLVVALILGWWVLPNLMKVEKKQPIAFNHVLHVQDQGMTCEQCHFLREDGTFSGLPTTAACAECHSEVLGSDPEEALFVQNYVQTGREIQGEWLVYQKQPDNVFFSHAAHLGDLDTAASTAEVCSRCHLDVSAMTTPPVYKENRLSGYSQNTMLMWDCERCHAETKLRDPQTHASNACFVCHK</sequence>
<accession>A0A9D2HC06</accession>
<proteinExistence type="predicted"/>
<reference evidence="8" key="1">
    <citation type="journal article" date="2021" name="PeerJ">
        <title>Extensive microbial diversity within the chicken gut microbiome revealed by metagenomics and culture.</title>
        <authorList>
            <person name="Gilroy R."/>
            <person name="Ravi A."/>
            <person name="Getino M."/>
            <person name="Pursley I."/>
            <person name="Horton D.L."/>
            <person name="Alikhan N.F."/>
            <person name="Baker D."/>
            <person name="Gharbi K."/>
            <person name="Hall N."/>
            <person name="Watson M."/>
            <person name="Adriaenssens E.M."/>
            <person name="Foster-Nyarko E."/>
            <person name="Jarju S."/>
            <person name="Secka A."/>
            <person name="Antonio M."/>
            <person name="Oren A."/>
            <person name="Chaudhuri R.R."/>
            <person name="La Ragione R."/>
            <person name="Hildebrand F."/>
            <person name="Pallen M.J."/>
        </authorList>
    </citation>
    <scope>NUCLEOTIDE SEQUENCE</scope>
    <source>
        <strain evidence="8">CHK186-16707</strain>
    </source>
</reference>
<dbReference type="Proteomes" id="UP000824225">
    <property type="component" value="Unassembled WGS sequence"/>
</dbReference>
<dbReference type="SUPFAM" id="SSF48695">
    <property type="entry name" value="Multiheme cytochromes"/>
    <property type="match status" value="1"/>
</dbReference>
<gene>
    <name evidence="8" type="ORF">H9962_00540</name>
</gene>
<evidence type="ECO:0000259" key="7">
    <source>
        <dbReference type="Pfam" id="PF02085"/>
    </source>
</evidence>
<dbReference type="GO" id="GO:0020037">
    <property type="term" value="F:heme binding"/>
    <property type="evidence" value="ECO:0007669"/>
    <property type="project" value="InterPro"/>
</dbReference>
<evidence type="ECO:0000256" key="6">
    <source>
        <dbReference type="SAM" id="Phobius"/>
    </source>
</evidence>
<name>A0A9D2HC06_9BACT</name>
<dbReference type="GO" id="GO:0046872">
    <property type="term" value="F:metal ion binding"/>
    <property type="evidence" value="ECO:0007669"/>
    <property type="project" value="UniProtKB-KW"/>
</dbReference>
<dbReference type="NCBIfam" id="NF041781">
    <property type="entry name" value="mnquin_red_QrcA"/>
    <property type="match status" value="1"/>
</dbReference>
<dbReference type="InterPro" id="IPR020942">
    <property type="entry name" value="Cyt_c_III_dom"/>
</dbReference>
<keyword evidence="4" id="KW-0249">Electron transport</keyword>
<dbReference type="GO" id="GO:0009055">
    <property type="term" value="F:electron transfer activity"/>
    <property type="evidence" value="ECO:0007669"/>
    <property type="project" value="InterPro"/>
</dbReference>
<feature type="transmembrane region" description="Helical" evidence="6">
    <location>
        <begin position="20"/>
        <end position="39"/>
    </location>
</feature>
<evidence type="ECO:0000256" key="1">
    <source>
        <dbReference type="ARBA" id="ARBA00022448"/>
    </source>
</evidence>
<comment type="caution">
    <text evidence="8">The sequence shown here is derived from an EMBL/GenBank/DDBJ whole genome shotgun (WGS) entry which is preliminary data.</text>
</comment>
<dbReference type="InterPro" id="IPR053547">
    <property type="entry name" value="Multiheme_cyt_c_menaq_reduct"/>
</dbReference>
<keyword evidence="6" id="KW-1133">Transmembrane helix</keyword>
<dbReference type="InterPro" id="IPR036280">
    <property type="entry name" value="Multihaem_cyt_sf"/>
</dbReference>
<organism evidence="8 9">
    <name type="scientific">Candidatus Mailhella merdigallinarum</name>
    <dbReference type="NCBI Taxonomy" id="2838658"/>
    <lineage>
        <taxon>Bacteria</taxon>
        <taxon>Pseudomonadati</taxon>
        <taxon>Thermodesulfobacteriota</taxon>
        <taxon>Desulfovibrionia</taxon>
        <taxon>Desulfovibrionales</taxon>
        <taxon>Desulfovibrionaceae</taxon>
        <taxon>Mailhella</taxon>
    </lineage>
</organism>
<dbReference type="CDD" id="cd08168">
    <property type="entry name" value="Cytochrom_C3"/>
    <property type="match status" value="1"/>
</dbReference>
<keyword evidence="5" id="KW-0408">Iron</keyword>
<evidence type="ECO:0000256" key="5">
    <source>
        <dbReference type="ARBA" id="ARBA00023004"/>
    </source>
</evidence>
<feature type="domain" description="Class III cytochrome C" evidence="7">
    <location>
        <begin position="44"/>
        <end position="94"/>
    </location>
</feature>
<evidence type="ECO:0000313" key="9">
    <source>
        <dbReference type="Proteomes" id="UP000824225"/>
    </source>
</evidence>
<evidence type="ECO:0000313" key="8">
    <source>
        <dbReference type="EMBL" id="HJA07669.1"/>
    </source>
</evidence>
<keyword evidence="2" id="KW-0349">Heme</keyword>
<keyword evidence="6" id="KW-0812">Transmembrane</keyword>
<evidence type="ECO:0000256" key="2">
    <source>
        <dbReference type="ARBA" id="ARBA00022617"/>
    </source>
</evidence>
<keyword evidence="6" id="KW-0472">Membrane</keyword>
<dbReference type="PANTHER" id="PTHR39425">
    <property type="entry name" value="LIPOPROTEIN CYTOCHROME C"/>
    <property type="match status" value="1"/>
</dbReference>
<dbReference type="EMBL" id="DXAN01000002">
    <property type="protein sequence ID" value="HJA07669.1"/>
    <property type="molecule type" value="Genomic_DNA"/>
</dbReference>
<dbReference type="PANTHER" id="PTHR39425:SF1">
    <property type="entry name" value="CYTOCHROME C7-LIKE DOMAIN-CONTAINING PROTEIN"/>
    <property type="match status" value="1"/>
</dbReference>
<keyword evidence="1" id="KW-0813">Transport</keyword>
<evidence type="ECO:0000256" key="4">
    <source>
        <dbReference type="ARBA" id="ARBA00022982"/>
    </source>
</evidence>
<evidence type="ECO:0000256" key="3">
    <source>
        <dbReference type="ARBA" id="ARBA00022723"/>
    </source>
</evidence>